<evidence type="ECO:0000313" key="1">
    <source>
        <dbReference type="EMBL" id="KIN94920.1"/>
    </source>
</evidence>
<keyword evidence="2" id="KW-1185">Reference proteome</keyword>
<dbReference type="EMBL" id="KN832082">
    <property type="protein sequence ID" value="KIN94920.1"/>
    <property type="molecule type" value="Genomic_DNA"/>
</dbReference>
<organism evidence="1 2">
    <name type="scientific">Pisolithus tinctorius Marx 270</name>
    <dbReference type="NCBI Taxonomy" id="870435"/>
    <lineage>
        <taxon>Eukaryota</taxon>
        <taxon>Fungi</taxon>
        <taxon>Dikarya</taxon>
        <taxon>Basidiomycota</taxon>
        <taxon>Agaricomycotina</taxon>
        <taxon>Agaricomycetes</taxon>
        <taxon>Agaricomycetidae</taxon>
        <taxon>Boletales</taxon>
        <taxon>Sclerodermatineae</taxon>
        <taxon>Pisolithaceae</taxon>
        <taxon>Pisolithus</taxon>
    </lineage>
</organism>
<dbReference type="HOGENOM" id="CLU_1461886_0_0_1"/>
<dbReference type="Proteomes" id="UP000054217">
    <property type="component" value="Unassembled WGS sequence"/>
</dbReference>
<name>A0A0C3NGT5_PISTI</name>
<sequence length="185" mass="19868">MLSDPRSQSPTLSCFLTIHKPFLSTFCGSFLRYSDLPGPRFLSWFASGDTQGESFFSMLSNTLEFCPSPASLSQDMLQQCHLSHVPYGAAPGTSPGGSAPEQVRTSSFGNDCSAFPSEQILNRPHAQNLMTYVGINGAQDVGRSSNGSPVVTLITNSACSICIIVQRGNRQRQAVYVPCPNVPQG</sequence>
<dbReference type="InParanoid" id="A0A0C3NGT5"/>
<evidence type="ECO:0000313" key="2">
    <source>
        <dbReference type="Proteomes" id="UP000054217"/>
    </source>
</evidence>
<protein>
    <submittedName>
        <fullName evidence="1">Uncharacterized protein</fullName>
    </submittedName>
</protein>
<dbReference type="AlphaFoldDB" id="A0A0C3NGT5"/>
<proteinExistence type="predicted"/>
<accession>A0A0C3NGT5</accession>
<reference evidence="1 2" key="1">
    <citation type="submission" date="2014-04" db="EMBL/GenBank/DDBJ databases">
        <authorList>
            <consortium name="DOE Joint Genome Institute"/>
            <person name="Kuo A."/>
            <person name="Kohler A."/>
            <person name="Costa M.D."/>
            <person name="Nagy L.G."/>
            <person name="Floudas D."/>
            <person name="Copeland A."/>
            <person name="Barry K.W."/>
            <person name="Cichocki N."/>
            <person name="Veneault-Fourrey C."/>
            <person name="LaButti K."/>
            <person name="Lindquist E.A."/>
            <person name="Lipzen A."/>
            <person name="Lundell T."/>
            <person name="Morin E."/>
            <person name="Murat C."/>
            <person name="Sun H."/>
            <person name="Tunlid A."/>
            <person name="Henrissat B."/>
            <person name="Grigoriev I.V."/>
            <person name="Hibbett D.S."/>
            <person name="Martin F."/>
            <person name="Nordberg H.P."/>
            <person name="Cantor M.N."/>
            <person name="Hua S.X."/>
        </authorList>
    </citation>
    <scope>NUCLEOTIDE SEQUENCE [LARGE SCALE GENOMIC DNA]</scope>
    <source>
        <strain evidence="1 2">Marx 270</strain>
    </source>
</reference>
<gene>
    <name evidence="1" type="ORF">M404DRAFT_335960</name>
</gene>
<reference evidence="2" key="2">
    <citation type="submission" date="2015-01" db="EMBL/GenBank/DDBJ databases">
        <title>Evolutionary Origins and Diversification of the Mycorrhizal Mutualists.</title>
        <authorList>
            <consortium name="DOE Joint Genome Institute"/>
            <consortium name="Mycorrhizal Genomics Consortium"/>
            <person name="Kohler A."/>
            <person name="Kuo A."/>
            <person name="Nagy L.G."/>
            <person name="Floudas D."/>
            <person name="Copeland A."/>
            <person name="Barry K.W."/>
            <person name="Cichocki N."/>
            <person name="Veneault-Fourrey C."/>
            <person name="LaButti K."/>
            <person name="Lindquist E.A."/>
            <person name="Lipzen A."/>
            <person name="Lundell T."/>
            <person name="Morin E."/>
            <person name="Murat C."/>
            <person name="Riley R."/>
            <person name="Ohm R."/>
            <person name="Sun H."/>
            <person name="Tunlid A."/>
            <person name="Henrissat B."/>
            <person name="Grigoriev I.V."/>
            <person name="Hibbett D.S."/>
            <person name="Martin F."/>
        </authorList>
    </citation>
    <scope>NUCLEOTIDE SEQUENCE [LARGE SCALE GENOMIC DNA]</scope>
    <source>
        <strain evidence="2">Marx 270</strain>
    </source>
</reference>